<evidence type="ECO:0000313" key="2">
    <source>
        <dbReference type="Proteomes" id="UP001597169"/>
    </source>
</evidence>
<accession>A0ABW3Q238</accession>
<organism evidence="1 2">
    <name type="scientific">Paenibacillus provencensis</name>
    <dbReference type="NCBI Taxonomy" id="441151"/>
    <lineage>
        <taxon>Bacteria</taxon>
        <taxon>Bacillati</taxon>
        <taxon>Bacillota</taxon>
        <taxon>Bacilli</taxon>
        <taxon>Bacillales</taxon>
        <taxon>Paenibacillaceae</taxon>
        <taxon>Paenibacillus</taxon>
    </lineage>
</organism>
<keyword evidence="2" id="KW-1185">Reference proteome</keyword>
<dbReference type="EMBL" id="JBHTKX010000001">
    <property type="protein sequence ID" value="MFD1128295.1"/>
    <property type="molecule type" value="Genomic_DNA"/>
</dbReference>
<dbReference type="Proteomes" id="UP001597169">
    <property type="component" value="Unassembled WGS sequence"/>
</dbReference>
<comment type="caution">
    <text evidence="1">The sequence shown here is derived from an EMBL/GenBank/DDBJ whole genome shotgun (WGS) entry which is preliminary data.</text>
</comment>
<evidence type="ECO:0000313" key="1">
    <source>
        <dbReference type="EMBL" id="MFD1128295.1"/>
    </source>
</evidence>
<gene>
    <name evidence="1" type="ORF">ACFQ3J_08930</name>
</gene>
<protein>
    <submittedName>
        <fullName evidence="1">Uncharacterized protein</fullName>
    </submittedName>
</protein>
<proteinExistence type="predicted"/>
<sequence>MSMKIVLTLPELARLWFNHPLQHAIIIRNIKKQSKGAKQK</sequence>
<name>A0ABW3Q238_9BACL</name>
<dbReference type="RefSeq" id="WP_285850182.1">
    <property type="nucleotide sequence ID" value="NZ_JBHTKX010000001.1"/>
</dbReference>
<reference evidence="2" key="1">
    <citation type="journal article" date="2019" name="Int. J. Syst. Evol. Microbiol.">
        <title>The Global Catalogue of Microorganisms (GCM) 10K type strain sequencing project: providing services to taxonomists for standard genome sequencing and annotation.</title>
        <authorList>
            <consortium name="The Broad Institute Genomics Platform"/>
            <consortium name="The Broad Institute Genome Sequencing Center for Infectious Disease"/>
            <person name="Wu L."/>
            <person name="Ma J."/>
        </authorList>
    </citation>
    <scope>NUCLEOTIDE SEQUENCE [LARGE SCALE GENOMIC DNA]</scope>
    <source>
        <strain evidence="2">CCUG 53519</strain>
    </source>
</reference>